<evidence type="ECO:0000313" key="2">
    <source>
        <dbReference type="EMBL" id="CAH0719416.1"/>
    </source>
</evidence>
<evidence type="ECO:0000313" key="3">
    <source>
        <dbReference type="Proteomes" id="UP000838878"/>
    </source>
</evidence>
<feature type="compositionally biased region" description="Low complexity" evidence="1">
    <location>
        <begin position="93"/>
        <end position="109"/>
    </location>
</feature>
<gene>
    <name evidence="2" type="ORF">BINO364_LOCUS5758</name>
</gene>
<keyword evidence="3" id="KW-1185">Reference proteome</keyword>
<proteinExistence type="predicted"/>
<dbReference type="Proteomes" id="UP000838878">
    <property type="component" value="Chromosome 14"/>
</dbReference>
<accession>A0A8J9YAL9</accession>
<sequence length="116" mass="13245">MAAFVMSACGAPALITLSDVCFHSTCIRYESFNTQRFLRLSPFREGRGDQSRYRVTDIEVVRSDTERTRNMRRETLCGRAVAARTRVRVSTARGDVRPVRVSTPRRPAPTFTPYEQ</sequence>
<evidence type="ECO:0000256" key="1">
    <source>
        <dbReference type="SAM" id="MobiDB-lite"/>
    </source>
</evidence>
<name>A0A8J9YAL9_9NEOP</name>
<protein>
    <submittedName>
        <fullName evidence="2">Uncharacterized protein</fullName>
    </submittedName>
</protein>
<dbReference type="EMBL" id="OV170234">
    <property type="protein sequence ID" value="CAH0719416.1"/>
    <property type="molecule type" value="Genomic_DNA"/>
</dbReference>
<organism evidence="2 3">
    <name type="scientific">Brenthis ino</name>
    <name type="common">lesser marbled fritillary</name>
    <dbReference type="NCBI Taxonomy" id="405034"/>
    <lineage>
        <taxon>Eukaryota</taxon>
        <taxon>Metazoa</taxon>
        <taxon>Ecdysozoa</taxon>
        <taxon>Arthropoda</taxon>
        <taxon>Hexapoda</taxon>
        <taxon>Insecta</taxon>
        <taxon>Pterygota</taxon>
        <taxon>Neoptera</taxon>
        <taxon>Endopterygota</taxon>
        <taxon>Lepidoptera</taxon>
        <taxon>Glossata</taxon>
        <taxon>Ditrysia</taxon>
        <taxon>Papilionoidea</taxon>
        <taxon>Nymphalidae</taxon>
        <taxon>Heliconiinae</taxon>
        <taxon>Argynnini</taxon>
        <taxon>Brenthis</taxon>
    </lineage>
</organism>
<dbReference type="AlphaFoldDB" id="A0A8J9YAL9"/>
<reference evidence="2" key="1">
    <citation type="submission" date="2021-12" db="EMBL/GenBank/DDBJ databases">
        <authorList>
            <person name="Martin H S."/>
        </authorList>
    </citation>
    <scope>NUCLEOTIDE SEQUENCE</scope>
</reference>
<feature type="non-terminal residue" evidence="2">
    <location>
        <position position="116"/>
    </location>
</feature>
<feature type="region of interest" description="Disordered" evidence="1">
    <location>
        <begin position="93"/>
        <end position="116"/>
    </location>
</feature>